<sequence length="22" mass="2340">MMPALFTATTRGSGAPSTVRMR</sequence>
<feature type="region of interest" description="Disordered" evidence="1">
    <location>
        <begin position="1"/>
        <end position="22"/>
    </location>
</feature>
<comment type="caution">
    <text evidence="2">The sequence shown here is derived from an EMBL/GenBank/DDBJ whole genome shotgun (WGS) entry which is preliminary data.</text>
</comment>
<evidence type="ECO:0000313" key="2">
    <source>
        <dbReference type="EMBL" id="MPD04065.1"/>
    </source>
</evidence>
<evidence type="ECO:0000256" key="1">
    <source>
        <dbReference type="SAM" id="MobiDB-lite"/>
    </source>
</evidence>
<name>A0A5B7KHL1_PORTR</name>
<proteinExistence type="predicted"/>
<keyword evidence="3" id="KW-1185">Reference proteome</keyword>
<evidence type="ECO:0000313" key="3">
    <source>
        <dbReference type="Proteomes" id="UP000324222"/>
    </source>
</evidence>
<dbReference type="AlphaFoldDB" id="A0A5B7KHL1"/>
<organism evidence="2 3">
    <name type="scientific">Portunus trituberculatus</name>
    <name type="common">Swimming crab</name>
    <name type="synonym">Neptunus trituberculatus</name>
    <dbReference type="NCBI Taxonomy" id="210409"/>
    <lineage>
        <taxon>Eukaryota</taxon>
        <taxon>Metazoa</taxon>
        <taxon>Ecdysozoa</taxon>
        <taxon>Arthropoda</taxon>
        <taxon>Crustacea</taxon>
        <taxon>Multicrustacea</taxon>
        <taxon>Malacostraca</taxon>
        <taxon>Eumalacostraca</taxon>
        <taxon>Eucarida</taxon>
        <taxon>Decapoda</taxon>
        <taxon>Pleocyemata</taxon>
        <taxon>Brachyura</taxon>
        <taxon>Eubrachyura</taxon>
        <taxon>Portunoidea</taxon>
        <taxon>Portunidae</taxon>
        <taxon>Portuninae</taxon>
        <taxon>Portunus</taxon>
    </lineage>
</organism>
<reference evidence="2 3" key="1">
    <citation type="submission" date="2019-05" db="EMBL/GenBank/DDBJ databases">
        <title>Another draft genome of Portunus trituberculatus and its Hox gene families provides insights of decapod evolution.</title>
        <authorList>
            <person name="Jeong J.-H."/>
            <person name="Song I."/>
            <person name="Kim S."/>
            <person name="Choi T."/>
            <person name="Kim D."/>
            <person name="Ryu S."/>
            <person name="Kim W."/>
        </authorList>
    </citation>
    <scope>NUCLEOTIDE SEQUENCE [LARGE SCALE GENOMIC DNA]</scope>
    <source>
        <tissue evidence="2">Muscle</tissue>
    </source>
</reference>
<accession>A0A5B7KHL1</accession>
<dbReference type="Proteomes" id="UP000324222">
    <property type="component" value="Unassembled WGS sequence"/>
</dbReference>
<gene>
    <name evidence="2" type="ORF">E2C01_099734</name>
</gene>
<feature type="compositionally biased region" description="Polar residues" evidence="1">
    <location>
        <begin position="7"/>
        <end position="16"/>
    </location>
</feature>
<dbReference type="EMBL" id="VSRR010139266">
    <property type="protein sequence ID" value="MPD04065.1"/>
    <property type="molecule type" value="Genomic_DNA"/>
</dbReference>
<protein>
    <submittedName>
        <fullName evidence="2">Uncharacterized protein</fullName>
    </submittedName>
</protein>